<comment type="caution">
    <text evidence="2">The sequence shown here is derived from an EMBL/GenBank/DDBJ whole genome shotgun (WGS) entry which is preliminary data.</text>
</comment>
<dbReference type="Pfam" id="PF10593">
    <property type="entry name" value="Z1"/>
    <property type="match status" value="1"/>
</dbReference>
<feature type="domain" description="Putative endonuclease Z1" evidence="1">
    <location>
        <begin position="304"/>
        <end position="508"/>
    </location>
</feature>
<proteinExistence type="predicted"/>
<dbReference type="OrthoDB" id="436461at2"/>
<reference evidence="3" key="1">
    <citation type="submission" date="2018-12" db="EMBL/GenBank/DDBJ databases">
        <title>Tengunoibacter tsumagoiensis gen. nov., sp. nov., Dictyobacter kobayashii sp. nov., D. alpinus sp. nov., and D. joshuensis sp. nov. and description of Dictyobacteraceae fam. nov. within the order Ktedonobacterales isolated from Tengu-no-mugimeshi.</title>
        <authorList>
            <person name="Wang C.M."/>
            <person name="Zheng Y."/>
            <person name="Sakai Y."/>
            <person name="Toyoda A."/>
            <person name="Minakuchi Y."/>
            <person name="Abe K."/>
            <person name="Yokota A."/>
            <person name="Yabe S."/>
        </authorList>
    </citation>
    <scope>NUCLEOTIDE SEQUENCE [LARGE SCALE GENOMIC DNA]</scope>
    <source>
        <strain evidence="3">Uno16</strain>
    </source>
</reference>
<dbReference type="AlphaFoldDB" id="A0A402B9T1"/>
<dbReference type="InterPro" id="IPR018310">
    <property type="entry name" value="Put_endonuclease_Z1-dom"/>
</dbReference>
<evidence type="ECO:0000313" key="3">
    <source>
        <dbReference type="Proteomes" id="UP000287171"/>
    </source>
</evidence>
<organism evidence="2 3">
    <name type="scientific">Dictyobacter alpinus</name>
    <dbReference type="NCBI Taxonomy" id="2014873"/>
    <lineage>
        <taxon>Bacteria</taxon>
        <taxon>Bacillati</taxon>
        <taxon>Chloroflexota</taxon>
        <taxon>Ktedonobacteria</taxon>
        <taxon>Ktedonobacterales</taxon>
        <taxon>Dictyobacteraceae</taxon>
        <taxon>Dictyobacter</taxon>
    </lineage>
</organism>
<dbReference type="Proteomes" id="UP000287171">
    <property type="component" value="Unassembled WGS sequence"/>
</dbReference>
<accession>A0A402B9T1</accession>
<sequence length="751" mass="85599">MSDFLASEIIGITSQSLNQFARWRPYVGSETLKLLNKLEIPKEGKETILKEAISILSRCTPPTQTEDDVTGLVVGYVQSGKTMSFTTVSSLALDNRYQIIIVITGISAPLFRQSTQRLQQDLELNTRSDRKWQHFSNPSLKGRADQTIRDILGDWKDPTVPILEQQTVLITVMKNHRHLKNLIQVLSKLDLQRVPTIVIDDEADQAGLNTLVKDGEESTTYQRLLHLKASLPHHTFLQYTATPQAPLLINLIDMLSPDFAEVLTPGADYVGGQDFFSEPNKLISVIPESEISTKHNEIIEPSESLLYAIRIFLLGVAAGLVKDGGKGNRSMLVHPSLKTMGHKQYYSWVMHAKELWKSILELNEQDLDHKDLLSDFHVAYQDLLTTVSDLPPFESLTHRLLHAVRRTRVEEVNSTRGKTPQIDWKANYSYILVGGQAMDRGFTIEGLTVTYMSRGIGVGNADTVQQRARFFGYKKSYLGYCRVFLENVVRDSYHHYVEHEEDIRRQLLIHRDTGKPLSEWKRAFFLTPMLKPTRDNVLDLDYMRGNFSDDWYAPKAPHESEQATQNNRIAVEQFLAGIREKMQPDVGHEGRTDMQRHLMADCIPLKMAYIELLTQLRIAKPSDSQKFVGLMIQIKNYLETHPNDTCRVYVLSRGKNPSAIRERSEDAKKGEIPTLFQGAYPDRFGKIYPGDRNIHAENELTIHIQYLRVLEEGTKNVVADNVPAITVWVPRKMSSPWYSQEPASIKGQIYE</sequence>
<dbReference type="EMBL" id="BIFT01000001">
    <property type="protein sequence ID" value="GCE28128.1"/>
    <property type="molecule type" value="Genomic_DNA"/>
</dbReference>
<dbReference type="RefSeq" id="WP_126628382.1">
    <property type="nucleotide sequence ID" value="NZ_BIFT01000001.1"/>
</dbReference>
<keyword evidence="3" id="KW-1185">Reference proteome</keyword>
<protein>
    <recommendedName>
        <fullName evidence="1">Putative endonuclease Z1 domain-containing protein</fullName>
    </recommendedName>
</protein>
<name>A0A402B9T1_9CHLR</name>
<evidence type="ECO:0000313" key="2">
    <source>
        <dbReference type="EMBL" id="GCE28128.1"/>
    </source>
</evidence>
<gene>
    <name evidence="2" type="ORF">KDA_36120</name>
</gene>
<evidence type="ECO:0000259" key="1">
    <source>
        <dbReference type="Pfam" id="PF10593"/>
    </source>
</evidence>